<gene>
    <name evidence="2" type="ORF">L6773_15150</name>
</gene>
<keyword evidence="1" id="KW-0732">Signal</keyword>
<dbReference type="EMBL" id="JAKLWS010000023">
    <property type="protein sequence ID" value="MCG2589913.1"/>
    <property type="molecule type" value="Genomic_DNA"/>
</dbReference>
<reference evidence="2" key="1">
    <citation type="submission" date="2022-01" db="EMBL/GenBank/DDBJ databases">
        <authorList>
            <person name="Wang Y."/>
        </authorList>
    </citation>
    <scope>NUCLEOTIDE SEQUENCE</scope>
    <source>
        <strain evidence="2">WB101</strain>
    </source>
</reference>
<proteinExistence type="predicted"/>
<name>A0ABS9KGB7_9BACT</name>
<evidence type="ECO:0000256" key="1">
    <source>
        <dbReference type="SAM" id="SignalP"/>
    </source>
</evidence>
<sequence length="164" mass="18473">MKKILSALTIIFLITAVTANAQLREDLSYQPETYTTTLSSSQHTGGPGNWMNMLNMTMSHSYSMSFSSIGGQMQNINAYTNHMFFDVSDRLNAQLDISLLHSPFGNSFMTNNSNSLGAQIIVDQARIDYQLTDNASISFQFSQRPGYYGNGAYSPFNRMMRPWY</sequence>
<dbReference type="Proteomes" id="UP001165366">
    <property type="component" value="Unassembled WGS sequence"/>
</dbReference>
<organism evidence="2 3">
    <name type="scientific">Rhodohalobacter sulfatireducens</name>
    <dbReference type="NCBI Taxonomy" id="2911366"/>
    <lineage>
        <taxon>Bacteria</taxon>
        <taxon>Pseudomonadati</taxon>
        <taxon>Balneolota</taxon>
        <taxon>Balneolia</taxon>
        <taxon>Balneolales</taxon>
        <taxon>Balneolaceae</taxon>
        <taxon>Rhodohalobacter</taxon>
    </lineage>
</organism>
<dbReference type="RefSeq" id="WP_237855271.1">
    <property type="nucleotide sequence ID" value="NZ_JAKLWS010000023.1"/>
</dbReference>
<accession>A0ABS9KGB7</accession>
<keyword evidence="3" id="KW-1185">Reference proteome</keyword>
<protein>
    <submittedName>
        <fullName evidence="2">Uncharacterized protein</fullName>
    </submittedName>
</protein>
<evidence type="ECO:0000313" key="2">
    <source>
        <dbReference type="EMBL" id="MCG2589913.1"/>
    </source>
</evidence>
<reference evidence="2" key="2">
    <citation type="submission" date="2024-05" db="EMBL/GenBank/DDBJ databases">
        <title>Rhodohalobacter halophilus gen. nov., sp. nov., a moderately halophilic member of the family Balneolaceae.</title>
        <authorList>
            <person name="Xia J."/>
        </authorList>
    </citation>
    <scope>NUCLEOTIDE SEQUENCE</scope>
    <source>
        <strain evidence="2">WB101</strain>
    </source>
</reference>
<evidence type="ECO:0000313" key="3">
    <source>
        <dbReference type="Proteomes" id="UP001165366"/>
    </source>
</evidence>
<feature type="signal peptide" evidence="1">
    <location>
        <begin position="1"/>
        <end position="21"/>
    </location>
</feature>
<comment type="caution">
    <text evidence="2">The sequence shown here is derived from an EMBL/GenBank/DDBJ whole genome shotgun (WGS) entry which is preliminary data.</text>
</comment>
<feature type="chain" id="PRO_5045169181" evidence="1">
    <location>
        <begin position="22"/>
        <end position="164"/>
    </location>
</feature>